<feature type="compositionally biased region" description="Polar residues" evidence="1">
    <location>
        <begin position="335"/>
        <end position="344"/>
    </location>
</feature>
<dbReference type="AlphaFoldDB" id="A0AAJ7C0J5"/>
<sequence length="344" mass="38070">MIRELPVPVLLVILIASAQATFPFTYQTLQLPVPITPHFLYGSIQENPTLQGYSYTTQDFNGGSSGVVFVSGPESEVKMKEELDVMKEIVAAGSQKPSEDNQSSSEMIEGSSTTPKSEESNATTEQDTITVEKVENKKEDKASDEKMNEKKTPQDSFFLPNPYSLFGFQSQIQPYPLNFQRFYSPPRAPGYLQPQGIFQEQYLPYNQYNAFQKNYYPPSLDYYYPSPSGLFSLQEFTEPAVNSIEEGKPAEIQQPLLGVQTSLPEQKTSTTETSSALEKITAMEDMKDAPKEPKSEAAASADVMTESAPATPMETTTAQSETETSTLSVERTDSETPSSPTEKP</sequence>
<accession>A0AAJ7C0J5</accession>
<feature type="signal peptide" evidence="2">
    <location>
        <begin position="1"/>
        <end position="20"/>
    </location>
</feature>
<evidence type="ECO:0000256" key="1">
    <source>
        <dbReference type="SAM" id="MobiDB-lite"/>
    </source>
</evidence>
<keyword evidence="3" id="KW-1185">Reference proteome</keyword>
<evidence type="ECO:0000313" key="4">
    <source>
        <dbReference type="RefSeq" id="XP_015598950.1"/>
    </source>
</evidence>
<name>A0AAJ7C0J5_CEPCN</name>
<feature type="compositionally biased region" description="Low complexity" evidence="1">
    <location>
        <begin position="314"/>
        <end position="328"/>
    </location>
</feature>
<reference evidence="4" key="1">
    <citation type="submission" date="2025-08" db="UniProtKB">
        <authorList>
            <consortium name="RefSeq"/>
        </authorList>
    </citation>
    <scope>IDENTIFICATION</scope>
</reference>
<feature type="compositionally biased region" description="Polar residues" evidence="1">
    <location>
        <begin position="100"/>
        <end position="129"/>
    </location>
</feature>
<dbReference type="RefSeq" id="XP_015598950.1">
    <property type="nucleotide sequence ID" value="XM_015743464.2"/>
</dbReference>
<evidence type="ECO:0000313" key="3">
    <source>
        <dbReference type="Proteomes" id="UP000694920"/>
    </source>
</evidence>
<feature type="compositionally biased region" description="Basic and acidic residues" evidence="1">
    <location>
        <begin position="130"/>
        <end position="153"/>
    </location>
</feature>
<feature type="compositionally biased region" description="Basic and acidic residues" evidence="1">
    <location>
        <begin position="281"/>
        <end position="295"/>
    </location>
</feature>
<organism evidence="3 4">
    <name type="scientific">Cephus cinctus</name>
    <name type="common">Wheat stem sawfly</name>
    <dbReference type="NCBI Taxonomy" id="211228"/>
    <lineage>
        <taxon>Eukaryota</taxon>
        <taxon>Metazoa</taxon>
        <taxon>Ecdysozoa</taxon>
        <taxon>Arthropoda</taxon>
        <taxon>Hexapoda</taxon>
        <taxon>Insecta</taxon>
        <taxon>Pterygota</taxon>
        <taxon>Neoptera</taxon>
        <taxon>Endopterygota</taxon>
        <taxon>Hymenoptera</taxon>
        <taxon>Cephoidea</taxon>
        <taxon>Cephidae</taxon>
        <taxon>Cephus</taxon>
    </lineage>
</organism>
<feature type="chain" id="PRO_5042464008" evidence="2">
    <location>
        <begin position="21"/>
        <end position="344"/>
    </location>
</feature>
<evidence type="ECO:0000256" key="2">
    <source>
        <dbReference type="SAM" id="SignalP"/>
    </source>
</evidence>
<protein>
    <submittedName>
        <fullName evidence="4">Uncharacterized protein LOC107269526</fullName>
    </submittedName>
</protein>
<dbReference type="GeneID" id="107269526"/>
<feature type="region of interest" description="Disordered" evidence="1">
    <location>
        <begin position="93"/>
        <end position="155"/>
    </location>
</feature>
<proteinExistence type="predicted"/>
<dbReference type="Proteomes" id="UP000694920">
    <property type="component" value="Unplaced"/>
</dbReference>
<dbReference type="KEGG" id="ccin:107269526"/>
<feature type="region of interest" description="Disordered" evidence="1">
    <location>
        <begin position="260"/>
        <end position="344"/>
    </location>
</feature>
<gene>
    <name evidence="4" type="primary">LOC107269526</name>
</gene>
<keyword evidence="2" id="KW-0732">Signal</keyword>
<feature type="compositionally biased region" description="Polar residues" evidence="1">
    <location>
        <begin position="260"/>
        <end position="276"/>
    </location>
</feature>